<protein>
    <submittedName>
        <fullName evidence="1">Integrase catalytic domain-containing protein</fullName>
    </submittedName>
</protein>
<evidence type="ECO:0000313" key="1">
    <source>
        <dbReference type="EMBL" id="KAF0758836.1"/>
    </source>
</evidence>
<name>A0A6G0YN51_APHCR</name>
<dbReference type="Proteomes" id="UP000478052">
    <property type="component" value="Unassembled WGS sequence"/>
</dbReference>
<dbReference type="AlphaFoldDB" id="A0A6G0YN51"/>
<dbReference type="OrthoDB" id="6626647at2759"/>
<reference evidence="1 2" key="1">
    <citation type="submission" date="2019-08" db="EMBL/GenBank/DDBJ databases">
        <title>Whole genome of Aphis craccivora.</title>
        <authorList>
            <person name="Voronova N.V."/>
            <person name="Shulinski R.S."/>
            <person name="Bandarenka Y.V."/>
            <person name="Zhorov D.G."/>
            <person name="Warner D."/>
        </authorList>
    </citation>
    <scope>NUCLEOTIDE SEQUENCE [LARGE SCALE GENOMIC DNA]</scope>
    <source>
        <strain evidence="1">180601</strain>
        <tissue evidence="1">Whole Body</tissue>
    </source>
</reference>
<accession>A0A6G0YN51</accession>
<comment type="caution">
    <text evidence="1">The sequence shown here is derived from an EMBL/GenBank/DDBJ whole genome shotgun (WGS) entry which is preliminary data.</text>
</comment>
<keyword evidence="2" id="KW-1185">Reference proteome</keyword>
<gene>
    <name evidence="1" type="ORF">FWK35_00025183</name>
</gene>
<evidence type="ECO:0000313" key="2">
    <source>
        <dbReference type="Proteomes" id="UP000478052"/>
    </source>
</evidence>
<dbReference type="PANTHER" id="PTHR33198:SF19">
    <property type="entry name" value="CCHC-TYPE DOMAIN-CONTAINING PROTEIN"/>
    <property type="match status" value="1"/>
</dbReference>
<dbReference type="EMBL" id="VUJU01003185">
    <property type="protein sequence ID" value="KAF0758836.1"/>
    <property type="molecule type" value="Genomic_DNA"/>
</dbReference>
<dbReference type="PANTHER" id="PTHR33198">
    <property type="entry name" value="ANK_REP_REGION DOMAIN-CONTAINING PROTEIN-RELATED"/>
    <property type="match status" value="1"/>
</dbReference>
<sequence length="131" mass="15461">MAEFEKPAILKLDGDVEANFEVFRQEVEIFFIATETTKKSKETQVARLLNIMGAEARKIYFQIKEDIEEQSVSAILDALKSRCIPKRNLVMSQFKFFQRRQNQSEPFDKYYTDLKELVKHCQFKDAEKQLL</sequence>
<proteinExistence type="predicted"/>
<organism evidence="1 2">
    <name type="scientific">Aphis craccivora</name>
    <name type="common">Cowpea aphid</name>
    <dbReference type="NCBI Taxonomy" id="307492"/>
    <lineage>
        <taxon>Eukaryota</taxon>
        <taxon>Metazoa</taxon>
        <taxon>Ecdysozoa</taxon>
        <taxon>Arthropoda</taxon>
        <taxon>Hexapoda</taxon>
        <taxon>Insecta</taxon>
        <taxon>Pterygota</taxon>
        <taxon>Neoptera</taxon>
        <taxon>Paraneoptera</taxon>
        <taxon>Hemiptera</taxon>
        <taxon>Sternorrhyncha</taxon>
        <taxon>Aphidomorpha</taxon>
        <taxon>Aphidoidea</taxon>
        <taxon>Aphididae</taxon>
        <taxon>Aphidini</taxon>
        <taxon>Aphis</taxon>
        <taxon>Aphis</taxon>
    </lineage>
</organism>
<feature type="non-terminal residue" evidence="1">
    <location>
        <position position="131"/>
    </location>
</feature>